<comment type="function">
    <text evidence="6">Cleaves both 3' and 5' ssDNA extremities of branched DNA structures.</text>
</comment>
<dbReference type="HAMAP" id="MF_00722">
    <property type="entry name" value="NucS"/>
    <property type="match status" value="1"/>
</dbReference>
<dbReference type="EC" id="3.1.-.-" evidence="6"/>
<dbReference type="SUPFAM" id="SSF52980">
    <property type="entry name" value="Restriction endonuclease-like"/>
    <property type="match status" value="1"/>
</dbReference>
<dbReference type="InterPro" id="IPR011856">
    <property type="entry name" value="tRNA_endonuc-like_dom_sf"/>
</dbReference>
<evidence type="ECO:0000313" key="9">
    <source>
        <dbReference type="EMBL" id="HGM07451.1"/>
    </source>
</evidence>
<evidence type="ECO:0000256" key="1">
    <source>
        <dbReference type="ARBA" id="ARBA00022490"/>
    </source>
</evidence>
<dbReference type="CDD" id="cd22341">
    <property type="entry name" value="NucS-like"/>
    <property type="match status" value="1"/>
</dbReference>
<evidence type="ECO:0000256" key="2">
    <source>
        <dbReference type="ARBA" id="ARBA00022722"/>
    </source>
</evidence>
<keyword evidence="1 6" id="KW-0963">Cytoplasm</keyword>
<comment type="subcellular location">
    <subcellularLocation>
        <location evidence="6">Cytoplasm</location>
    </subcellularLocation>
</comment>
<dbReference type="InterPro" id="IPR048301">
    <property type="entry name" value="NucS_C"/>
</dbReference>
<evidence type="ECO:0000259" key="8">
    <source>
        <dbReference type="Pfam" id="PF21003"/>
    </source>
</evidence>
<dbReference type="InterPro" id="IPR002793">
    <property type="entry name" value="Endonuclease_NucS"/>
</dbReference>
<protein>
    <recommendedName>
        <fullName evidence="6">Endonuclease NucS</fullName>
        <ecNumber evidence="6">3.1.-.-</ecNumber>
    </recommendedName>
</protein>
<gene>
    <name evidence="6" type="primary">nucS</name>
    <name evidence="9" type="ORF">ENU31_03470</name>
</gene>
<feature type="domain" description="Endonuclease NucS C-terminal" evidence="7">
    <location>
        <begin position="133"/>
        <end position="239"/>
    </location>
</feature>
<accession>A0A7C4H2V8</accession>
<sequence>MCFVMKICNDINESSCTTIVKILNTYKKEWVIIIVGQTSIEYIGRASSYAYPANRMIIVKPDGSLLVHESTRVDPLNWQPPKSSSYFECIGDKLRLRSTRDKPYEEVFIEFIEIDFIKVCKLSTTKLSIIGRESDLIKLIVSNPQILTLTEDASIVGIDIPTPYGKIDILIKKGDTMVVVEVKNEKAGVSAVAQLKRYVEYYLSQNNKVEGILIAPEITQEALALMNREGFRFVALHELVGKSRSNLTLEKFININKT</sequence>
<dbReference type="GO" id="GO:0005737">
    <property type="term" value="C:cytoplasm"/>
    <property type="evidence" value="ECO:0007669"/>
    <property type="project" value="UniProtKB-SubCell"/>
</dbReference>
<keyword evidence="2 6" id="KW-0540">Nuclease</keyword>
<dbReference type="GO" id="GO:0003677">
    <property type="term" value="F:DNA binding"/>
    <property type="evidence" value="ECO:0007669"/>
    <property type="project" value="UniProtKB-KW"/>
</dbReference>
<dbReference type="Pfam" id="PF21003">
    <property type="entry name" value="NucS_N"/>
    <property type="match status" value="1"/>
</dbReference>
<dbReference type="InterPro" id="IPR048302">
    <property type="entry name" value="NucS_N"/>
</dbReference>
<dbReference type="Pfam" id="PF01939">
    <property type="entry name" value="NucS_C"/>
    <property type="match status" value="1"/>
</dbReference>
<evidence type="ECO:0000256" key="4">
    <source>
        <dbReference type="ARBA" id="ARBA00022801"/>
    </source>
</evidence>
<dbReference type="Gene3D" id="3.40.1350.10">
    <property type="match status" value="1"/>
</dbReference>
<dbReference type="AlphaFoldDB" id="A0A7C4H2V8"/>
<keyword evidence="5 6" id="KW-0238">DNA-binding</keyword>
<feature type="domain" description="Endonuclease NucS N-terminal PH-like" evidence="8">
    <location>
        <begin position="30"/>
        <end position="116"/>
    </location>
</feature>
<dbReference type="InterPro" id="IPR011335">
    <property type="entry name" value="Restrct_endonuc-II-like"/>
</dbReference>
<proteinExistence type="inferred from homology"/>
<evidence type="ECO:0000256" key="3">
    <source>
        <dbReference type="ARBA" id="ARBA00022759"/>
    </source>
</evidence>
<dbReference type="EMBL" id="DTCA01000110">
    <property type="protein sequence ID" value="HGM07451.1"/>
    <property type="molecule type" value="Genomic_DNA"/>
</dbReference>
<comment type="similarity">
    <text evidence="6">Belongs to the NucS endonuclease family.</text>
</comment>
<dbReference type="InterPro" id="IPR049173">
    <property type="entry name" value="NucS_N_sf"/>
</dbReference>
<evidence type="ECO:0000259" key="7">
    <source>
        <dbReference type="Pfam" id="PF01939"/>
    </source>
</evidence>
<evidence type="ECO:0000256" key="6">
    <source>
        <dbReference type="HAMAP-Rule" id="MF_00722"/>
    </source>
</evidence>
<comment type="caution">
    <text evidence="9">The sequence shown here is derived from an EMBL/GenBank/DDBJ whole genome shotgun (WGS) entry which is preliminary data.</text>
</comment>
<keyword evidence="4 6" id="KW-0378">Hydrolase</keyword>
<dbReference type="Gene3D" id="2.70.180.20">
    <property type="match status" value="1"/>
</dbReference>
<dbReference type="GO" id="GO:0000014">
    <property type="term" value="F:single-stranded DNA endodeoxyribonuclease activity"/>
    <property type="evidence" value="ECO:0007669"/>
    <property type="project" value="UniProtKB-UniRule"/>
</dbReference>
<reference evidence="9" key="1">
    <citation type="journal article" date="2020" name="mSystems">
        <title>Genome- and Community-Level Interaction Insights into Carbon Utilization and Element Cycling Functions of Hydrothermarchaeota in Hydrothermal Sediment.</title>
        <authorList>
            <person name="Zhou Z."/>
            <person name="Liu Y."/>
            <person name="Xu W."/>
            <person name="Pan J."/>
            <person name="Luo Z.H."/>
            <person name="Li M."/>
        </authorList>
    </citation>
    <scope>NUCLEOTIDE SEQUENCE [LARGE SCALE GENOMIC DNA]</scope>
    <source>
        <strain evidence="9">SpSt-658</strain>
    </source>
</reference>
<dbReference type="PANTHER" id="PTHR38814">
    <property type="entry name" value="ENDONUCLEASE NUCS"/>
    <property type="match status" value="1"/>
</dbReference>
<evidence type="ECO:0000256" key="5">
    <source>
        <dbReference type="ARBA" id="ARBA00023125"/>
    </source>
</evidence>
<name>A0A7C4H2V8_9CREN</name>
<keyword evidence="3 6" id="KW-0255">Endonuclease</keyword>
<dbReference type="PANTHER" id="PTHR38814:SF1">
    <property type="entry name" value="ENDONUCLEASE NUCS"/>
    <property type="match status" value="1"/>
</dbReference>
<organism evidence="9">
    <name type="scientific">Ignisphaera aggregans</name>
    <dbReference type="NCBI Taxonomy" id="334771"/>
    <lineage>
        <taxon>Archaea</taxon>
        <taxon>Thermoproteota</taxon>
        <taxon>Thermoprotei</taxon>
        <taxon>Desulfurococcales</taxon>
        <taxon>Desulfurococcaceae</taxon>
        <taxon>Ignisphaera</taxon>
    </lineage>
</organism>